<dbReference type="Proteomes" id="UP000290649">
    <property type="component" value="Unassembled WGS sequence"/>
</dbReference>
<protein>
    <submittedName>
        <fullName evidence="2">Uncharacterized protein</fullName>
    </submittedName>
</protein>
<feature type="region of interest" description="Disordered" evidence="1">
    <location>
        <begin position="28"/>
        <end position="75"/>
    </location>
</feature>
<sequence length="75" mass="8316">MQINIRNIRVNSISTIGSLNIGKTVFTDNRSSSAQFPKGNYEETEPENGEEENNEENGEPIEFNPPMGVPPIIIP</sequence>
<dbReference type="EMBL" id="QOUX01000025">
    <property type="protein sequence ID" value="RXJ02389.1"/>
    <property type="molecule type" value="Genomic_DNA"/>
</dbReference>
<name>A0A4Q0VW32_9BACI</name>
<organism evidence="2 3">
    <name type="scientific">Anaerobacillus alkaliphilus</name>
    <dbReference type="NCBI Taxonomy" id="1548597"/>
    <lineage>
        <taxon>Bacteria</taxon>
        <taxon>Bacillati</taxon>
        <taxon>Bacillota</taxon>
        <taxon>Bacilli</taxon>
        <taxon>Bacillales</taxon>
        <taxon>Bacillaceae</taxon>
        <taxon>Anaerobacillus</taxon>
    </lineage>
</organism>
<comment type="caution">
    <text evidence="2">The sequence shown here is derived from an EMBL/GenBank/DDBJ whole genome shotgun (WGS) entry which is preliminary data.</text>
</comment>
<dbReference type="AlphaFoldDB" id="A0A4Q0VW32"/>
<gene>
    <name evidence="2" type="ORF">DS745_06710</name>
</gene>
<feature type="compositionally biased region" description="Acidic residues" evidence="1">
    <location>
        <begin position="42"/>
        <end position="59"/>
    </location>
</feature>
<evidence type="ECO:0000256" key="1">
    <source>
        <dbReference type="SAM" id="MobiDB-lite"/>
    </source>
</evidence>
<evidence type="ECO:0000313" key="3">
    <source>
        <dbReference type="Proteomes" id="UP000290649"/>
    </source>
</evidence>
<evidence type="ECO:0000313" key="2">
    <source>
        <dbReference type="EMBL" id="RXJ02389.1"/>
    </source>
</evidence>
<keyword evidence="3" id="KW-1185">Reference proteome</keyword>
<dbReference type="RefSeq" id="WP_129077493.1">
    <property type="nucleotide sequence ID" value="NZ_QOUX01000025.1"/>
</dbReference>
<proteinExistence type="predicted"/>
<accession>A0A4Q0VW32</accession>
<reference evidence="2 3" key="1">
    <citation type="journal article" date="2019" name="Int. J. Syst. Evol. Microbiol.">
        <title>Anaerobacillus alkaliphilus sp. nov., a novel alkaliphilic and moderately halophilic bacterium.</title>
        <authorList>
            <person name="Borsodi A.K."/>
            <person name="Aszalos J.M."/>
            <person name="Bihari P."/>
            <person name="Nagy I."/>
            <person name="Schumann P."/>
            <person name="Sproer C."/>
            <person name="Kovacs A.L."/>
            <person name="Boka K."/>
            <person name="Dobosy P."/>
            <person name="Ovari M."/>
            <person name="Szili-Kovacs T."/>
            <person name="Toth E."/>
        </authorList>
    </citation>
    <scope>NUCLEOTIDE SEQUENCE [LARGE SCALE GENOMIC DNA]</scope>
    <source>
        <strain evidence="2 3">B16-10</strain>
    </source>
</reference>